<dbReference type="InterPro" id="IPR052155">
    <property type="entry name" value="Biofilm_reg_signaling"/>
</dbReference>
<dbReference type="InterPro" id="IPR000014">
    <property type="entry name" value="PAS"/>
</dbReference>
<dbReference type="PROSITE" id="PS50883">
    <property type="entry name" value="EAL"/>
    <property type="match status" value="1"/>
</dbReference>
<dbReference type="InterPro" id="IPR029016">
    <property type="entry name" value="GAF-like_dom_sf"/>
</dbReference>
<comment type="catalytic activity">
    <reaction evidence="4">
        <text>3',3'-c-di-GMP + H2O = 5'-phosphoguanylyl(3'-&gt;5')guanosine + H(+)</text>
        <dbReference type="Rhea" id="RHEA:24902"/>
        <dbReference type="ChEBI" id="CHEBI:15377"/>
        <dbReference type="ChEBI" id="CHEBI:15378"/>
        <dbReference type="ChEBI" id="CHEBI:58754"/>
        <dbReference type="ChEBI" id="CHEBI:58805"/>
        <dbReference type="EC" id="3.1.4.52"/>
    </reaction>
    <physiologicalReaction direction="left-to-right" evidence="4">
        <dbReference type="Rhea" id="RHEA:24903"/>
    </physiologicalReaction>
</comment>
<gene>
    <name evidence="9" type="ORF">B0F87_101577</name>
</gene>
<protein>
    <recommendedName>
        <fullName evidence="2">cyclic-guanylate-specific phosphodiesterase</fullName>
        <ecNumber evidence="2">3.1.4.52</ecNumber>
    </recommendedName>
</protein>
<dbReference type="SUPFAM" id="SSF55785">
    <property type="entry name" value="PYP-like sensor domain (PAS domain)"/>
    <property type="match status" value="1"/>
</dbReference>
<organism evidence="9 10">
    <name type="scientific">Methylobacter tundripaludum</name>
    <dbReference type="NCBI Taxonomy" id="173365"/>
    <lineage>
        <taxon>Bacteria</taxon>
        <taxon>Pseudomonadati</taxon>
        <taxon>Pseudomonadota</taxon>
        <taxon>Gammaproteobacteria</taxon>
        <taxon>Methylococcales</taxon>
        <taxon>Methylococcaceae</taxon>
        <taxon>Methylobacter</taxon>
    </lineage>
</organism>
<dbReference type="Gene3D" id="3.30.450.20">
    <property type="entry name" value="PAS domain"/>
    <property type="match status" value="1"/>
</dbReference>
<dbReference type="GO" id="GO:0071111">
    <property type="term" value="F:cyclic-guanylate-specific phosphodiesterase activity"/>
    <property type="evidence" value="ECO:0007669"/>
    <property type="project" value="UniProtKB-EC"/>
</dbReference>
<dbReference type="InterPro" id="IPR035965">
    <property type="entry name" value="PAS-like_dom_sf"/>
</dbReference>
<dbReference type="FunFam" id="3.30.70.270:FF:000001">
    <property type="entry name" value="Diguanylate cyclase domain protein"/>
    <property type="match status" value="1"/>
</dbReference>
<dbReference type="InterPro" id="IPR035919">
    <property type="entry name" value="EAL_sf"/>
</dbReference>
<dbReference type="NCBIfam" id="TIGR00229">
    <property type="entry name" value="sensory_box"/>
    <property type="match status" value="1"/>
</dbReference>
<dbReference type="InterPro" id="IPR003018">
    <property type="entry name" value="GAF"/>
</dbReference>
<dbReference type="CDD" id="cd01948">
    <property type="entry name" value="EAL"/>
    <property type="match status" value="1"/>
</dbReference>
<keyword evidence="3" id="KW-0973">c-di-GMP</keyword>
<dbReference type="PANTHER" id="PTHR44757:SF2">
    <property type="entry name" value="BIOFILM ARCHITECTURE MAINTENANCE PROTEIN MBAA"/>
    <property type="match status" value="1"/>
</dbReference>
<feature type="domain" description="EAL" evidence="7">
    <location>
        <begin position="789"/>
        <end position="1043"/>
    </location>
</feature>
<dbReference type="SUPFAM" id="SSF55073">
    <property type="entry name" value="Nucleotide cyclase"/>
    <property type="match status" value="1"/>
</dbReference>
<evidence type="ECO:0000256" key="5">
    <source>
        <dbReference type="SAM" id="Phobius"/>
    </source>
</evidence>
<evidence type="ECO:0000256" key="3">
    <source>
        <dbReference type="ARBA" id="ARBA00022636"/>
    </source>
</evidence>
<dbReference type="Gene3D" id="3.20.20.450">
    <property type="entry name" value="EAL domain"/>
    <property type="match status" value="1"/>
</dbReference>
<evidence type="ECO:0000256" key="1">
    <source>
        <dbReference type="ARBA" id="ARBA00001946"/>
    </source>
</evidence>
<dbReference type="NCBIfam" id="TIGR00254">
    <property type="entry name" value="GGDEF"/>
    <property type="match status" value="1"/>
</dbReference>
<dbReference type="GO" id="GO:0071732">
    <property type="term" value="P:cellular response to nitric oxide"/>
    <property type="evidence" value="ECO:0007669"/>
    <property type="project" value="UniProtKB-ARBA"/>
</dbReference>
<dbReference type="Gene3D" id="3.30.70.270">
    <property type="match status" value="1"/>
</dbReference>
<keyword evidence="5" id="KW-0472">Membrane</keyword>
<dbReference type="Proteomes" id="UP000240010">
    <property type="component" value="Unassembled WGS sequence"/>
</dbReference>
<dbReference type="CDD" id="cd01949">
    <property type="entry name" value="GGDEF"/>
    <property type="match status" value="1"/>
</dbReference>
<dbReference type="InterPro" id="IPR029787">
    <property type="entry name" value="Nucleotide_cyclase"/>
</dbReference>
<proteinExistence type="predicted"/>
<feature type="domain" description="GGDEF" evidence="8">
    <location>
        <begin position="648"/>
        <end position="780"/>
    </location>
</feature>
<dbReference type="FunFam" id="3.20.20.450:FF:000001">
    <property type="entry name" value="Cyclic di-GMP phosphodiesterase yahA"/>
    <property type="match status" value="1"/>
</dbReference>
<evidence type="ECO:0000259" key="8">
    <source>
        <dbReference type="PROSITE" id="PS50887"/>
    </source>
</evidence>
<dbReference type="RefSeq" id="WP_104427541.1">
    <property type="nucleotide sequence ID" value="NZ_PTIZ01000001.1"/>
</dbReference>
<dbReference type="SUPFAM" id="SSF141868">
    <property type="entry name" value="EAL domain-like"/>
    <property type="match status" value="1"/>
</dbReference>
<evidence type="ECO:0000259" key="6">
    <source>
        <dbReference type="PROSITE" id="PS50113"/>
    </source>
</evidence>
<dbReference type="InterPro" id="IPR001633">
    <property type="entry name" value="EAL_dom"/>
</dbReference>
<dbReference type="Pfam" id="PF00563">
    <property type="entry name" value="EAL"/>
    <property type="match status" value="1"/>
</dbReference>
<dbReference type="SMART" id="SM00267">
    <property type="entry name" value="GGDEF"/>
    <property type="match status" value="1"/>
</dbReference>
<dbReference type="SMART" id="SM00086">
    <property type="entry name" value="PAC"/>
    <property type="match status" value="1"/>
</dbReference>
<feature type="domain" description="PAC" evidence="6">
    <location>
        <begin position="564"/>
        <end position="616"/>
    </location>
</feature>
<dbReference type="Gene3D" id="3.30.450.40">
    <property type="match status" value="1"/>
</dbReference>
<dbReference type="PROSITE" id="PS50113">
    <property type="entry name" value="PAC"/>
    <property type="match status" value="1"/>
</dbReference>
<keyword evidence="5" id="KW-1133">Transmembrane helix</keyword>
<comment type="caution">
    <text evidence="9">The sequence shown here is derived from an EMBL/GenBank/DDBJ whole genome shotgun (WGS) entry which is preliminary data.</text>
</comment>
<reference evidence="9 10" key="1">
    <citation type="submission" date="2018-02" db="EMBL/GenBank/DDBJ databases">
        <title>Subsurface microbial communities from deep shales in Ohio and West Virginia, USA.</title>
        <authorList>
            <person name="Wrighton K."/>
        </authorList>
    </citation>
    <scope>NUCLEOTIDE SEQUENCE [LARGE SCALE GENOMIC DNA]</scope>
    <source>
        <strain evidence="9 10">OWC-DMM</strain>
    </source>
</reference>
<dbReference type="InterPro" id="IPR001610">
    <property type="entry name" value="PAC"/>
</dbReference>
<dbReference type="EC" id="3.1.4.52" evidence="2"/>
<dbReference type="InterPro" id="IPR043128">
    <property type="entry name" value="Rev_trsase/Diguanyl_cyclase"/>
</dbReference>
<dbReference type="CDD" id="cd00130">
    <property type="entry name" value="PAS"/>
    <property type="match status" value="1"/>
</dbReference>
<dbReference type="EMBL" id="PTIZ01000001">
    <property type="protein sequence ID" value="PPK78195.1"/>
    <property type="molecule type" value="Genomic_DNA"/>
</dbReference>
<evidence type="ECO:0000313" key="9">
    <source>
        <dbReference type="EMBL" id="PPK78195.1"/>
    </source>
</evidence>
<keyword evidence="5" id="KW-0812">Transmembrane</keyword>
<evidence type="ECO:0000256" key="4">
    <source>
        <dbReference type="ARBA" id="ARBA00051114"/>
    </source>
</evidence>
<feature type="transmembrane region" description="Helical" evidence="5">
    <location>
        <begin position="218"/>
        <end position="239"/>
    </location>
</feature>
<dbReference type="SMART" id="SM00052">
    <property type="entry name" value="EAL"/>
    <property type="match status" value="1"/>
</dbReference>
<dbReference type="SUPFAM" id="SSF55781">
    <property type="entry name" value="GAF domain-like"/>
    <property type="match status" value="1"/>
</dbReference>
<feature type="transmembrane region" description="Helical" evidence="5">
    <location>
        <begin position="12"/>
        <end position="32"/>
    </location>
</feature>
<evidence type="ECO:0000256" key="2">
    <source>
        <dbReference type="ARBA" id="ARBA00012282"/>
    </source>
</evidence>
<dbReference type="PROSITE" id="PS50887">
    <property type="entry name" value="GGDEF"/>
    <property type="match status" value="1"/>
</dbReference>
<dbReference type="InterPro" id="IPR000700">
    <property type="entry name" value="PAS-assoc_C"/>
</dbReference>
<dbReference type="Pfam" id="PF13185">
    <property type="entry name" value="GAF_2"/>
    <property type="match status" value="1"/>
</dbReference>
<dbReference type="Pfam" id="PF00990">
    <property type="entry name" value="GGDEF"/>
    <property type="match status" value="1"/>
</dbReference>
<evidence type="ECO:0000259" key="7">
    <source>
        <dbReference type="PROSITE" id="PS50883"/>
    </source>
</evidence>
<dbReference type="AlphaFoldDB" id="A0A2S6HL27"/>
<dbReference type="InterPro" id="IPR013656">
    <property type="entry name" value="PAS_4"/>
</dbReference>
<comment type="cofactor">
    <cofactor evidence="1">
        <name>Mg(2+)</name>
        <dbReference type="ChEBI" id="CHEBI:18420"/>
    </cofactor>
</comment>
<sequence>MTPPNNLSRFSRSLWLALGMFVVFSILFVIYVRSEKQIDRANESRLQSHLLADELRQSSDDLTRMVRSYVITGNPIYKQHFQEILDIRDGKMSRPVDYHNIYWDLALADDLRLPPDSGQKIALLELMRQAGFTEEEFAALAKAKANSDGLTGTEFAAMKLVESTTAPTDANRLKASLMLQDAAYHQAKAGIMRPIGEFYRLMNQRTLDGIHAAENAAALLRMAFVSSGLLLVFMLWRAYRALYATLGSSVDELYGRIIRIGHGDFSSAIPVARGMENSVLGWLSETQINLARFDAQRKEAEAINQRMTQLYAALSQCNQAIVRCSNEQELFSQICCDAVTFGGMKMAWIGMLDEPSKQLKPVASYGSGTEYLEGIQISSDENEVAGRGPTGTSMRKDQPFWCQDFQHDPATAPWHERGATFGWNASAALPLHRNGAVIGVFTLYAAEINAFDRSARDLLTEMAMDIDYALNSFEREAQRRHAESSLADSHHLLKMIIDTAPMRIFWKDKELRYLGCNPAFAKDAGESVLQDVVGKNDYQLAWKDQAEYYRADDRLVMDSNVAKLAFEEQQTTPDGTTIWLRTSKVPLQNEAKETIGVLGIYEDITEQKCIEERIHYLANFDPLTGLPNRTQLNDHLKYALSLAKRSNGHLALMFLDLDHFKDINDSLGHSIGDALLIELAKRLRLVLRTEDTVTRLGGDEFILLLPGVDAIGAAHVAQKLLDAIAGSYWIELYDLALTASIGIALYPADGVDLETLSKSADAAMYRAKQEGRQCYRFFTQEMQARSARNLQLVNALHHALERDQLQVYYQPQVAMQNGHVIGAEALLRWQHPELGMVSPAEFIPVAEGSGLILSIGEWVLRSAVRQAKTWIDEGFGPLIMAVNLSAVQFRHPDLPELITRILDEEGLPHEYLELELTEGVAMHNPQGVIAVMNNLHERGVRMSIDDFGTGYSSLSYLKKFKVYKLKIDQSFVRDISTDPEDKAIVSAIISLAKGLGLKTIAEGVETVGQLAFLREQGCDEMQGYLFSKPVPVEQFEALLKQDFVFDEMPKPFCRP</sequence>
<name>A0A2S6HL27_9GAMM</name>
<evidence type="ECO:0000313" key="10">
    <source>
        <dbReference type="Proteomes" id="UP000240010"/>
    </source>
</evidence>
<dbReference type="InterPro" id="IPR000160">
    <property type="entry name" value="GGDEF_dom"/>
</dbReference>
<dbReference type="PANTHER" id="PTHR44757">
    <property type="entry name" value="DIGUANYLATE CYCLASE DGCP"/>
    <property type="match status" value="1"/>
</dbReference>
<accession>A0A2S6HL27</accession>
<dbReference type="Pfam" id="PF08448">
    <property type="entry name" value="PAS_4"/>
    <property type="match status" value="1"/>
</dbReference>